<evidence type="ECO:0000256" key="1">
    <source>
        <dbReference type="SAM" id="MobiDB-lite"/>
    </source>
</evidence>
<gene>
    <name evidence="2" type="ORF">B0T14DRAFT_577566</name>
</gene>
<comment type="caution">
    <text evidence="2">The sequence shown here is derived from an EMBL/GenBank/DDBJ whole genome shotgun (WGS) entry which is preliminary data.</text>
</comment>
<reference evidence="2" key="1">
    <citation type="submission" date="2023-06" db="EMBL/GenBank/DDBJ databases">
        <title>Genome-scale phylogeny and comparative genomics of the fungal order Sordariales.</title>
        <authorList>
            <consortium name="Lawrence Berkeley National Laboratory"/>
            <person name="Hensen N."/>
            <person name="Bonometti L."/>
            <person name="Westerberg I."/>
            <person name="Brannstrom I.O."/>
            <person name="Guillou S."/>
            <person name="Cros-Aarteil S."/>
            <person name="Calhoun S."/>
            <person name="Haridas S."/>
            <person name="Kuo A."/>
            <person name="Mondo S."/>
            <person name="Pangilinan J."/>
            <person name="Riley R."/>
            <person name="Labutti K."/>
            <person name="Andreopoulos B."/>
            <person name="Lipzen A."/>
            <person name="Chen C."/>
            <person name="Yanf M."/>
            <person name="Daum C."/>
            <person name="Ng V."/>
            <person name="Clum A."/>
            <person name="Steindorff A."/>
            <person name="Ohm R."/>
            <person name="Martin F."/>
            <person name="Silar P."/>
            <person name="Natvig D."/>
            <person name="Lalanne C."/>
            <person name="Gautier V."/>
            <person name="Ament-Velasquez S.L."/>
            <person name="Kruys A."/>
            <person name="Hutchinson M.I."/>
            <person name="Powell A.J."/>
            <person name="Barry K."/>
            <person name="Miller A.N."/>
            <person name="Grigoriev I.V."/>
            <person name="Debuchy R."/>
            <person name="Gladieux P."/>
            <person name="Thoren M.H."/>
            <person name="Johannesson H."/>
        </authorList>
    </citation>
    <scope>NUCLEOTIDE SEQUENCE</scope>
    <source>
        <strain evidence="2">CBS 606.72</strain>
    </source>
</reference>
<dbReference type="AlphaFoldDB" id="A0AA40C5S8"/>
<proteinExistence type="predicted"/>
<feature type="region of interest" description="Disordered" evidence="1">
    <location>
        <begin position="23"/>
        <end position="56"/>
    </location>
</feature>
<feature type="compositionally biased region" description="Polar residues" evidence="1">
    <location>
        <begin position="23"/>
        <end position="40"/>
    </location>
</feature>
<evidence type="ECO:0000313" key="2">
    <source>
        <dbReference type="EMBL" id="KAK0626212.1"/>
    </source>
</evidence>
<protein>
    <submittedName>
        <fullName evidence="2">Uncharacterized protein</fullName>
    </submittedName>
</protein>
<evidence type="ECO:0000313" key="3">
    <source>
        <dbReference type="Proteomes" id="UP001175000"/>
    </source>
</evidence>
<name>A0AA40C5S8_9PEZI</name>
<feature type="region of interest" description="Disordered" evidence="1">
    <location>
        <begin position="139"/>
        <end position="182"/>
    </location>
</feature>
<feature type="compositionally biased region" description="Low complexity" evidence="1">
    <location>
        <begin position="139"/>
        <end position="152"/>
    </location>
</feature>
<dbReference type="Proteomes" id="UP001175000">
    <property type="component" value="Unassembled WGS sequence"/>
</dbReference>
<dbReference type="EMBL" id="JAULSU010000002">
    <property type="protein sequence ID" value="KAK0626212.1"/>
    <property type="molecule type" value="Genomic_DNA"/>
</dbReference>
<keyword evidence="3" id="KW-1185">Reference proteome</keyword>
<feature type="compositionally biased region" description="Basic residues" evidence="1">
    <location>
        <begin position="153"/>
        <end position="165"/>
    </location>
</feature>
<sequence>MILQSGSLLIDIDQNFTKNITSSPHGTTTAATMKNSTASASFPPGLGPPTTPRASGANTDRPLVLLAGHPFSAGAGAAANPTATAWPTVAEFTAAGDILASQGLARRLPPPALTLVAAPKSAPPPALAPAPVVVSAPAAAPTAPANPTAAPFKPKKRVRTRKRDRRGNAPSARPLDIKEGATTATSAPVVSYRPGATPFEFFPGALKFEPEQACRGTDHPAGRASGCGPSVGGGGIPPGGAGMRCIVVR</sequence>
<organism evidence="2 3">
    <name type="scientific">Immersiella caudata</name>
    <dbReference type="NCBI Taxonomy" id="314043"/>
    <lineage>
        <taxon>Eukaryota</taxon>
        <taxon>Fungi</taxon>
        <taxon>Dikarya</taxon>
        <taxon>Ascomycota</taxon>
        <taxon>Pezizomycotina</taxon>
        <taxon>Sordariomycetes</taxon>
        <taxon>Sordariomycetidae</taxon>
        <taxon>Sordariales</taxon>
        <taxon>Lasiosphaeriaceae</taxon>
        <taxon>Immersiella</taxon>
    </lineage>
</organism>
<feature type="non-terminal residue" evidence="2">
    <location>
        <position position="249"/>
    </location>
</feature>
<accession>A0AA40C5S8</accession>